<feature type="transmembrane region" description="Helical" evidence="2">
    <location>
        <begin position="64"/>
        <end position="80"/>
    </location>
</feature>
<dbReference type="PANTHER" id="PTHR34980:SF3">
    <property type="entry name" value="BLR8105 PROTEIN"/>
    <property type="match status" value="1"/>
</dbReference>
<feature type="region of interest" description="Disordered" evidence="1">
    <location>
        <begin position="110"/>
        <end position="131"/>
    </location>
</feature>
<evidence type="ECO:0000256" key="2">
    <source>
        <dbReference type="SAM" id="Phobius"/>
    </source>
</evidence>
<dbReference type="InterPro" id="IPR008523">
    <property type="entry name" value="DUF805"/>
</dbReference>
<dbReference type="PANTHER" id="PTHR34980">
    <property type="entry name" value="INNER MEMBRANE PROTEIN-RELATED-RELATED"/>
    <property type="match status" value="1"/>
</dbReference>
<geneLocation type="plasmid" evidence="3 4">
    <name>pCFPG2</name>
</geneLocation>
<sequence length="131" mass="15265">MQDILISIFKTLTGFFSFSGRISRKEFIMSFLTAFLGFCILGKIEPSCISDSGLITEHCFESRFSILWIILFWFMFAQRTKRCHDLGHSGWWQMIPLYELWLLCAKGQEGKNEYGEDPQALEEDLSSQKED</sequence>
<dbReference type="GO" id="GO:0005886">
    <property type="term" value="C:plasma membrane"/>
    <property type="evidence" value="ECO:0007669"/>
    <property type="project" value="TreeGrafter"/>
</dbReference>
<evidence type="ECO:0000256" key="1">
    <source>
        <dbReference type="SAM" id="MobiDB-lite"/>
    </source>
</evidence>
<gene>
    <name evidence="3" type="ordered locus">CFPG_P2-5</name>
</gene>
<dbReference type="Proteomes" id="UP000000723">
    <property type="component" value="Plasmid pCFPG2"/>
</dbReference>
<dbReference type="EMBL" id="AP010658">
    <property type="protein sequence ID" value="BAG84063.1"/>
    <property type="molecule type" value="Genomic_DNA"/>
</dbReference>
<keyword evidence="4" id="KW-1185">Reference proteome</keyword>
<dbReference type="AlphaFoldDB" id="B6YS91"/>
<keyword evidence="2" id="KW-0472">Membrane</keyword>
<dbReference type="KEGG" id="aps:CFPG_P2-5"/>
<proteinExistence type="predicted"/>
<reference evidence="4" key="1">
    <citation type="journal article" date="2008" name="Science">
        <title>Genome of an endosymbiont coupling N2 fixation to cellulolysis within RT protist cells in termite gut.</title>
        <authorList>
            <person name="Hongoh Y."/>
            <person name="Sharma V.K."/>
            <person name="Prakash T."/>
            <person name="Noda S."/>
            <person name="Toh H."/>
            <person name="Taylor T.D."/>
            <person name="Kudo T."/>
            <person name="Sakaki Y."/>
            <person name="Toyoda A."/>
            <person name="Hattori M."/>
            <person name="Ohkuma M."/>
        </authorList>
    </citation>
    <scope>NUCLEOTIDE SEQUENCE [LARGE SCALE GENOMIC DNA]</scope>
    <source>
        <plasmid evidence="4">pCFPG2</plasmid>
    </source>
</reference>
<keyword evidence="2" id="KW-1133">Transmembrane helix</keyword>
<keyword evidence="2" id="KW-0812">Transmembrane</keyword>
<keyword evidence="3" id="KW-0614">Plasmid</keyword>
<organism evidence="3 4">
    <name type="scientific">Azobacteroides pseudotrichonymphae genomovar. CFP2</name>
    <dbReference type="NCBI Taxonomy" id="511995"/>
    <lineage>
        <taxon>Bacteria</taxon>
        <taxon>Pseudomonadati</taxon>
        <taxon>Bacteroidota</taxon>
        <taxon>Bacteroidia</taxon>
        <taxon>Bacteroidales</taxon>
        <taxon>Candidatus Azobacteroides</taxon>
    </lineage>
</organism>
<dbReference type="HOGENOM" id="CLU_093674_4_2_10"/>
<evidence type="ECO:0008006" key="5">
    <source>
        <dbReference type="Google" id="ProtNLM"/>
    </source>
</evidence>
<name>B6YS91_AZOPC</name>
<evidence type="ECO:0000313" key="3">
    <source>
        <dbReference type="EMBL" id="BAG84063.1"/>
    </source>
</evidence>
<feature type="transmembrane region" description="Helical" evidence="2">
    <location>
        <begin position="27"/>
        <end position="44"/>
    </location>
</feature>
<feature type="compositionally biased region" description="Acidic residues" evidence="1">
    <location>
        <begin position="115"/>
        <end position="125"/>
    </location>
</feature>
<dbReference type="Pfam" id="PF05656">
    <property type="entry name" value="DUF805"/>
    <property type="match status" value="1"/>
</dbReference>
<dbReference type="RefSeq" id="WP_012572935.1">
    <property type="nucleotide sequence ID" value="NC_011561.1"/>
</dbReference>
<evidence type="ECO:0000313" key="4">
    <source>
        <dbReference type="Proteomes" id="UP000000723"/>
    </source>
</evidence>
<dbReference type="OrthoDB" id="9812349at2"/>
<accession>B6YS91</accession>
<protein>
    <recommendedName>
        <fullName evidence="5">DUF805 domain-containing protein</fullName>
    </recommendedName>
</protein>